<dbReference type="Proteomes" id="UP000235145">
    <property type="component" value="Unassembled WGS sequence"/>
</dbReference>
<organism evidence="1 2">
    <name type="scientific">Lactuca sativa</name>
    <name type="common">Garden lettuce</name>
    <dbReference type="NCBI Taxonomy" id="4236"/>
    <lineage>
        <taxon>Eukaryota</taxon>
        <taxon>Viridiplantae</taxon>
        <taxon>Streptophyta</taxon>
        <taxon>Embryophyta</taxon>
        <taxon>Tracheophyta</taxon>
        <taxon>Spermatophyta</taxon>
        <taxon>Magnoliopsida</taxon>
        <taxon>eudicotyledons</taxon>
        <taxon>Gunneridae</taxon>
        <taxon>Pentapetalae</taxon>
        <taxon>asterids</taxon>
        <taxon>campanulids</taxon>
        <taxon>Asterales</taxon>
        <taxon>Asteraceae</taxon>
        <taxon>Cichorioideae</taxon>
        <taxon>Cichorieae</taxon>
        <taxon>Lactucinae</taxon>
        <taxon>Lactuca</taxon>
    </lineage>
</organism>
<sequence length="177" mass="19207">MSSNGNEPDEDANACRIDDDLYMSAVRDMITGDITPWSSAIILGPQSFSSTLLHNPMFRPFPKVEPTCEPKEELVDTAIESAFVVHQEASHEGAPSLPILLLAGGDPAEGSVHVPPAASPVYVPERGITRESFLSQQTVGSYMVATASRLHQGNSSFDELIQIRAERDELRAKMLAL</sequence>
<evidence type="ECO:0000313" key="2">
    <source>
        <dbReference type="Proteomes" id="UP000235145"/>
    </source>
</evidence>
<dbReference type="EMBL" id="NBSK02000001">
    <property type="protein sequence ID" value="KAJ0226640.1"/>
    <property type="molecule type" value="Genomic_DNA"/>
</dbReference>
<comment type="caution">
    <text evidence="1">The sequence shown here is derived from an EMBL/GenBank/DDBJ whole genome shotgun (WGS) entry which is preliminary data.</text>
</comment>
<gene>
    <name evidence="1" type="ORF">LSAT_V11C100045590</name>
</gene>
<reference evidence="1 2" key="1">
    <citation type="journal article" date="2017" name="Nat. Commun.">
        <title>Genome assembly with in vitro proximity ligation data and whole-genome triplication in lettuce.</title>
        <authorList>
            <person name="Reyes-Chin-Wo S."/>
            <person name="Wang Z."/>
            <person name="Yang X."/>
            <person name="Kozik A."/>
            <person name="Arikit S."/>
            <person name="Song C."/>
            <person name="Xia L."/>
            <person name="Froenicke L."/>
            <person name="Lavelle D.O."/>
            <person name="Truco M.J."/>
            <person name="Xia R."/>
            <person name="Zhu S."/>
            <person name="Xu C."/>
            <person name="Xu H."/>
            <person name="Xu X."/>
            <person name="Cox K."/>
            <person name="Korf I."/>
            <person name="Meyers B.C."/>
            <person name="Michelmore R.W."/>
        </authorList>
    </citation>
    <scope>NUCLEOTIDE SEQUENCE [LARGE SCALE GENOMIC DNA]</scope>
    <source>
        <strain evidence="2">cv. Salinas</strain>
        <tissue evidence="1">Seedlings</tissue>
    </source>
</reference>
<evidence type="ECO:0000313" key="1">
    <source>
        <dbReference type="EMBL" id="KAJ0226640.1"/>
    </source>
</evidence>
<keyword evidence="2" id="KW-1185">Reference proteome</keyword>
<accession>A0A9R1WK04</accession>
<name>A0A9R1WK04_LACSA</name>
<proteinExistence type="predicted"/>
<dbReference type="AlphaFoldDB" id="A0A9R1WK04"/>
<protein>
    <submittedName>
        <fullName evidence="1">Uncharacterized protein</fullName>
    </submittedName>
</protein>